<dbReference type="InterPro" id="IPR009056">
    <property type="entry name" value="Cyt_c-like_dom"/>
</dbReference>
<comment type="caution">
    <text evidence="7">The sequence shown here is derived from an EMBL/GenBank/DDBJ whole genome shotgun (WGS) entry which is preliminary data.</text>
</comment>
<keyword evidence="1 4" id="KW-0349">Heme</keyword>
<evidence type="ECO:0000313" key="7">
    <source>
        <dbReference type="EMBL" id="MFC0318279.1"/>
    </source>
</evidence>
<dbReference type="PROSITE" id="PS51007">
    <property type="entry name" value="CYTC"/>
    <property type="match status" value="2"/>
</dbReference>
<sequence length="346" mass="38379">MEKIKETFTDDETARQEVYRLTKYTKILTCLILLLIGSCIYILHGRTVQVPVVGPNAEKTTAGDYLSYVSEAVIRPFDNSKEGELAAYGHRLITETYKYLGPEVKEGMVTGNNLACSSCHLNGGTKAYAAPYIGLSGVFPIYIGRENKVESLEERINGCFERSMNGKAIPVDSKEMRAMISYIKHLSRDVAIGKRIEGQGFVQLNKPNRAADRIKGAAVFKRYCITCHGENGQGSRRGKSGDGKGYLYPPLWGNDSFNDGAGMARLLTAARFIKGNMPLGATAEDPILTDEEAYDVAAYINSFSRPQKANKELDYPDLTKKPKDCPYPPYIDRITITQHKLGPFNF</sequence>
<feature type="domain" description="Cytochrome c" evidence="6">
    <location>
        <begin position="102"/>
        <end position="187"/>
    </location>
</feature>
<accession>A0ABV6HH97</accession>
<keyword evidence="5" id="KW-0472">Membrane</keyword>
<evidence type="ECO:0000256" key="3">
    <source>
        <dbReference type="ARBA" id="ARBA00023004"/>
    </source>
</evidence>
<dbReference type="Proteomes" id="UP001589774">
    <property type="component" value="Unassembled WGS sequence"/>
</dbReference>
<feature type="transmembrane region" description="Helical" evidence="5">
    <location>
        <begin position="24"/>
        <end position="43"/>
    </location>
</feature>
<evidence type="ECO:0000256" key="5">
    <source>
        <dbReference type="SAM" id="Phobius"/>
    </source>
</evidence>
<dbReference type="EMBL" id="JBHLWO010000001">
    <property type="protein sequence ID" value="MFC0318279.1"/>
    <property type="molecule type" value="Genomic_DNA"/>
</dbReference>
<keyword evidence="5" id="KW-0812">Transmembrane</keyword>
<evidence type="ECO:0000259" key="6">
    <source>
        <dbReference type="PROSITE" id="PS51007"/>
    </source>
</evidence>
<keyword evidence="3 4" id="KW-0408">Iron</keyword>
<organism evidence="7 8">
    <name type="scientific">Olivibacter oleidegradans</name>
    <dbReference type="NCBI Taxonomy" id="760123"/>
    <lineage>
        <taxon>Bacteria</taxon>
        <taxon>Pseudomonadati</taxon>
        <taxon>Bacteroidota</taxon>
        <taxon>Sphingobacteriia</taxon>
        <taxon>Sphingobacteriales</taxon>
        <taxon>Sphingobacteriaceae</taxon>
        <taxon>Olivibacter</taxon>
    </lineage>
</organism>
<dbReference type="Pfam" id="PF21342">
    <property type="entry name" value="SoxA-TsdA_cyt-c"/>
    <property type="match status" value="1"/>
</dbReference>
<dbReference type="InterPro" id="IPR036909">
    <property type="entry name" value="Cyt_c-like_dom_sf"/>
</dbReference>
<proteinExistence type="predicted"/>
<dbReference type="Gene3D" id="1.10.760.10">
    <property type="entry name" value="Cytochrome c-like domain"/>
    <property type="match status" value="2"/>
</dbReference>
<dbReference type="Pfam" id="PF00034">
    <property type="entry name" value="Cytochrom_C"/>
    <property type="match status" value="1"/>
</dbReference>
<name>A0ABV6HH97_9SPHI</name>
<dbReference type="SUPFAM" id="SSF46626">
    <property type="entry name" value="Cytochrome c"/>
    <property type="match status" value="2"/>
</dbReference>
<reference evidence="7 8" key="1">
    <citation type="submission" date="2024-09" db="EMBL/GenBank/DDBJ databases">
        <authorList>
            <person name="Sun Q."/>
            <person name="Mori K."/>
        </authorList>
    </citation>
    <scope>NUCLEOTIDE SEQUENCE [LARGE SCALE GENOMIC DNA]</scope>
    <source>
        <strain evidence="7 8">CCM 7765</strain>
    </source>
</reference>
<dbReference type="InterPro" id="IPR051459">
    <property type="entry name" value="Cytochrome_c-type_DH"/>
</dbReference>
<keyword evidence="2 4" id="KW-0479">Metal-binding</keyword>
<evidence type="ECO:0000256" key="2">
    <source>
        <dbReference type="ARBA" id="ARBA00022723"/>
    </source>
</evidence>
<protein>
    <submittedName>
        <fullName evidence="7">C-type cytochrome</fullName>
    </submittedName>
</protein>
<dbReference type="PANTHER" id="PTHR35008:SF4">
    <property type="entry name" value="BLL4482 PROTEIN"/>
    <property type="match status" value="1"/>
</dbReference>
<feature type="domain" description="Cytochrome c" evidence="6">
    <location>
        <begin position="211"/>
        <end position="304"/>
    </location>
</feature>
<dbReference type="PANTHER" id="PTHR35008">
    <property type="entry name" value="BLL4482 PROTEIN-RELATED"/>
    <property type="match status" value="1"/>
</dbReference>
<gene>
    <name evidence="7" type="ORF">ACFFI0_08155</name>
</gene>
<keyword evidence="8" id="KW-1185">Reference proteome</keyword>
<evidence type="ECO:0000256" key="4">
    <source>
        <dbReference type="PROSITE-ProRule" id="PRU00433"/>
    </source>
</evidence>
<evidence type="ECO:0000256" key="1">
    <source>
        <dbReference type="ARBA" id="ARBA00022617"/>
    </source>
</evidence>
<evidence type="ECO:0000313" key="8">
    <source>
        <dbReference type="Proteomes" id="UP001589774"/>
    </source>
</evidence>
<dbReference type="RefSeq" id="WP_130856333.1">
    <property type="nucleotide sequence ID" value="NZ_JBHLWO010000001.1"/>
</dbReference>
<keyword evidence="5" id="KW-1133">Transmembrane helix</keyword>